<dbReference type="InterPro" id="IPR016818">
    <property type="entry name" value="NOSIP"/>
</dbReference>
<evidence type="ECO:0000256" key="2">
    <source>
        <dbReference type="ARBA" id="ARBA00008126"/>
    </source>
</evidence>
<sequence>MTKHGRNSTANPVYSYHERMRDSRESGFGTIEKRITGDSMQKIDYCSLTNQKCLHPLVTKDGYVYDKETVIQYILKQKESLKVQKKAYAKLVKKRKMKENEAEELENAKRCEQFMKTEKLSNKVNLKVKKESSSHPPKKNLPCFWIPSLAPETEELAIKPQSKVVVCPFSHKPLKLSEMIDVHFKFSTTDPDTIICAASGDSISTSTPCAVLATTGDVVTMQYVNKIIKSPGENFMKCPFTGKVLDETDIIQLRCGGSWFSGSAESHTAKIVTPSMLIS</sequence>
<dbReference type="InterPro" id="IPR013083">
    <property type="entry name" value="Znf_RING/FYVE/PHD"/>
</dbReference>
<comment type="subcellular location">
    <subcellularLocation>
        <location evidence="1">Nucleus</location>
    </subcellularLocation>
</comment>
<evidence type="ECO:0000313" key="5">
    <source>
        <dbReference type="EMBL" id="KII63460.1"/>
    </source>
</evidence>
<dbReference type="Proteomes" id="UP000031668">
    <property type="component" value="Unassembled WGS sequence"/>
</dbReference>
<keyword evidence="6" id="KW-1185">Reference proteome</keyword>
<evidence type="ECO:0000259" key="4">
    <source>
        <dbReference type="Pfam" id="PF15906"/>
    </source>
</evidence>
<gene>
    <name evidence="5" type="ORF">RF11_02270</name>
</gene>
<dbReference type="PANTHER" id="PTHR13063">
    <property type="entry name" value="ENOS INTERACTING PROTEIN"/>
    <property type="match status" value="1"/>
</dbReference>
<accession>A0A0C2M8Z6</accession>
<evidence type="ECO:0000313" key="6">
    <source>
        <dbReference type="Proteomes" id="UP000031668"/>
    </source>
</evidence>
<evidence type="ECO:0000256" key="3">
    <source>
        <dbReference type="ARBA" id="ARBA00023242"/>
    </source>
</evidence>
<name>A0A0C2M8Z6_THEKT</name>
<dbReference type="OrthoDB" id="116827at2759"/>
<dbReference type="Pfam" id="PF15906">
    <property type="entry name" value="zf-NOSIP"/>
    <property type="match status" value="1"/>
</dbReference>
<comment type="caution">
    <text evidence="5">The sequence shown here is derived from an EMBL/GenBank/DDBJ whole genome shotgun (WGS) entry which is preliminary data.</text>
</comment>
<proteinExistence type="inferred from homology"/>
<evidence type="ECO:0000256" key="1">
    <source>
        <dbReference type="ARBA" id="ARBA00004123"/>
    </source>
</evidence>
<keyword evidence="3" id="KW-0539">Nucleus</keyword>
<reference evidence="5 6" key="1">
    <citation type="journal article" date="2014" name="Genome Biol. Evol.">
        <title>The genome of the myxosporean Thelohanellus kitauei shows adaptations to nutrient acquisition within its fish host.</title>
        <authorList>
            <person name="Yang Y."/>
            <person name="Xiong J."/>
            <person name="Zhou Z."/>
            <person name="Huo F."/>
            <person name="Miao W."/>
            <person name="Ran C."/>
            <person name="Liu Y."/>
            <person name="Zhang J."/>
            <person name="Feng J."/>
            <person name="Wang M."/>
            <person name="Wang M."/>
            <person name="Wang L."/>
            <person name="Yao B."/>
        </authorList>
    </citation>
    <scope>NUCLEOTIDE SEQUENCE [LARGE SCALE GENOMIC DNA]</scope>
    <source>
        <strain evidence="5">Wuqing</strain>
    </source>
</reference>
<feature type="domain" description="Nitric oxide synthase-interacting protein zinc-finger" evidence="4">
    <location>
        <begin position="4"/>
        <end position="78"/>
    </location>
</feature>
<organism evidence="5 6">
    <name type="scientific">Thelohanellus kitauei</name>
    <name type="common">Myxosporean</name>
    <dbReference type="NCBI Taxonomy" id="669202"/>
    <lineage>
        <taxon>Eukaryota</taxon>
        <taxon>Metazoa</taxon>
        <taxon>Cnidaria</taxon>
        <taxon>Myxozoa</taxon>
        <taxon>Myxosporea</taxon>
        <taxon>Bivalvulida</taxon>
        <taxon>Platysporina</taxon>
        <taxon>Myxobolidae</taxon>
        <taxon>Thelohanellus</taxon>
    </lineage>
</organism>
<dbReference type="AlphaFoldDB" id="A0A0C2M8Z6"/>
<comment type="similarity">
    <text evidence="2">Belongs to the NOSIP family.</text>
</comment>
<protein>
    <submittedName>
        <fullName evidence="5">Nitric oxide synthase-interacting protein</fullName>
    </submittedName>
</protein>
<dbReference type="OMA" id="PCVTKFM"/>
<dbReference type="EMBL" id="JWZT01004669">
    <property type="protein sequence ID" value="KII63460.1"/>
    <property type="molecule type" value="Genomic_DNA"/>
</dbReference>
<dbReference type="GO" id="GO:0061630">
    <property type="term" value="F:ubiquitin protein ligase activity"/>
    <property type="evidence" value="ECO:0007669"/>
    <property type="project" value="InterPro"/>
</dbReference>
<dbReference type="InterPro" id="IPR031790">
    <property type="entry name" value="Znf-NOSIP"/>
</dbReference>
<dbReference type="GO" id="GO:0005634">
    <property type="term" value="C:nucleus"/>
    <property type="evidence" value="ECO:0007669"/>
    <property type="project" value="UniProtKB-SubCell"/>
</dbReference>
<dbReference type="Gene3D" id="3.30.40.10">
    <property type="entry name" value="Zinc/RING finger domain, C3HC4 (zinc finger)"/>
    <property type="match status" value="1"/>
</dbReference>
<dbReference type="PANTHER" id="PTHR13063:SF10">
    <property type="entry name" value="NITRIC OXIDE SYNTHASE-INTERACTING PROTEIN"/>
    <property type="match status" value="1"/>
</dbReference>